<evidence type="ECO:0000259" key="1">
    <source>
        <dbReference type="PROSITE" id="PS51819"/>
    </source>
</evidence>
<name>A0A9X1FMC8_9FLAO</name>
<accession>A0A9X1FMC8</accession>
<gene>
    <name evidence="2" type="ORF">KXJ69_02175</name>
</gene>
<dbReference type="AlphaFoldDB" id="A0A9X1FMC8"/>
<dbReference type="PANTHER" id="PTHR39434">
    <property type="match status" value="1"/>
</dbReference>
<evidence type="ECO:0000313" key="2">
    <source>
        <dbReference type="EMBL" id="MBW2936893.1"/>
    </source>
</evidence>
<dbReference type="Pfam" id="PF00903">
    <property type="entry name" value="Glyoxalase"/>
    <property type="match status" value="1"/>
</dbReference>
<protein>
    <submittedName>
        <fullName evidence="2">VOC family protein</fullName>
    </submittedName>
</protein>
<keyword evidence="3" id="KW-1185">Reference proteome</keyword>
<comment type="caution">
    <text evidence="2">The sequence shown here is derived from an EMBL/GenBank/DDBJ whole genome shotgun (WGS) entry which is preliminary data.</text>
</comment>
<reference evidence="2" key="1">
    <citation type="submission" date="2021-07" db="EMBL/GenBank/DDBJ databases">
        <title>Aureisphaera sp. CAU 1614 isolated from sea sediment.</title>
        <authorList>
            <person name="Kim W."/>
        </authorList>
    </citation>
    <scope>NUCLEOTIDE SEQUENCE</scope>
    <source>
        <strain evidence="2">CAU 1614</strain>
    </source>
</reference>
<proteinExistence type="predicted"/>
<dbReference type="Proteomes" id="UP001138686">
    <property type="component" value="Unassembled WGS sequence"/>
</dbReference>
<dbReference type="InterPro" id="IPR004360">
    <property type="entry name" value="Glyas_Fos-R_dOase_dom"/>
</dbReference>
<dbReference type="EMBL" id="JAHWDP010000001">
    <property type="protein sequence ID" value="MBW2936893.1"/>
    <property type="molecule type" value="Genomic_DNA"/>
</dbReference>
<evidence type="ECO:0000313" key="3">
    <source>
        <dbReference type="Proteomes" id="UP001138686"/>
    </source>
</evidence>
<sequence length="137" mass="16087">MEHKFHISLPCRHIDATEKFYTQIIGASCGRKSQNWVDINLFGHQMTFSKSGTFKFTYPSYSFEKTVLPSFHYGIILPNENWKKLYKKMKAEDFLHIDETKFLAGKPGEHKSFFLRDPNGYIIEFKCFKNPESAFES</sequence>
<dbReference type="PANTHER" id="PTHR39434:SF1">
    <property type="entry name" value="VOC DOMAIN-CONTAINING PROTEIN"/>
    <property type="match status" value="1"/>
</dbReference>
<dbReference type="RefSeq" id="WP_219050816.1">
    <property type="nucleotide sequence ID" value="NZ_JAHWDP010000001.1"/>
</dbReference>
<organism evidence="2 3">
    <name type="scientific">Halomarinibacterium sedimenti</name>
    <dbReference type="NCBI Taxonomy" id="2857106"/>
    <lineage>
        <taxon>Bacteria</taxon>
        <taxon>Pseudomonadati</taxon>
        <taxon>Bacteroidota</taxon>
        <taxon>Flavobacteriia</taxon>
        <taxon>Flavobacteriales</taxon>
        <taxon>Flavobacteriaceae</taxon>
        <taxon>Halomarinibacterium</taxon>
    </lineage>
</organism>
<dbReference type="PROSITE" id="PS51819">
    <property type="entry name" value="VOC"/>
    <property type="match status" value="1"/>
</dbReference>
<feature type="domain" description="VOC" evidence="1">
    <location>
        <begin position="3"/>
        <end position="128"/>
    </location>
</feature>
<dbReference type="InterPro" id="IPR037523">
    <property type="entry name" value="VOC_core"/>
</dbReference>